<gene>
    <name evidence="2" type="ORF">SAMN04488104_10097</name>
</gene>
<dbReference type="OrthoDB" id="835896at2"/>
<keyword evidence="1" id="KW-0732">Signal</keyword>
<name>A0A1G6QDX6_9BACT</name>
<dbReference type="Proteomes" id="UP000199060">
    <property type="component" value="Unassembled WGS sequence"/>
</dbReference>
<dbReference type="STRING" id="686796.SAMN04488104_10097"/>
<evidence type="ECO:0000313" key="2">
    <source>
        <dbReference type="EMBL" id="SDC90513.1"/>
    </source>
</evidence>
<proteinExistence type="predicted"/>
<dbReference type="AlphaFoldDB" id="A0A1G6QDX6"/>
<feature type="signal peptide" evidence="1">
    <location>
        <begin position="1"/>
        <end position="19"/>
    </location>
</feature>
<dbReference type="EMBL" id="FNAC01000009">
    <property type="protein sequence ID" value="SDC90513.1"/>
    <property type="molecule type" value="Genomic_DNA"/>
</dbReference>
<evidence type="ECO:0000313" key="3">
    <source>
        <dbReference type="Proteomes" id="UP000199060"/>
    </source>
</evidence>
<dbReference type="PROSITE" id="PS51257">
    <property type="entry name" value="PROKAR_LIPOPROTEIN"/>
    <property type="match status" value="1"/>
</dbReference>
<accession>A0A1G6QDX6</accession>
<keyword evidence="3" id="KW-1185">Reference proteome</keyword>
<evidence type="ECO:0000256" key="1">
    <source>
        <dbReference type="SAM" id="SignalP"/>
    </source>
</evidence>
<protein>
    <recommendedName>
        <fullName evidence="4">6-bladed beta-propeller protein</fullName>
    </recommendedName>
</protein>
<organism evidence="2 3">
    <name type="scientific">Algoriphagus faecimaris</name>
    <dbReference type="NCBI Taxonomy" id="686796"/>
    <lineage>
        <taxon>Bacteria</taxon>
        <taxon>Pseudomonadati</taxon>
        <taxon>Bacteroidota</taxon>
        <taxon>Cytophagia</taxon>
        <taxon>Cytophagales</taxon>
        <taxon>Cyclobacteriaceae</taxon>
        <taxon>Algoriphagus</taxon>
    </lineage>
</organism>
<feature type="chain" id="PRO_5011792360" description="6-bladed beta-propeller protein" evidence="1">
    <location>
        <begin position="20"/>
        <end position="387"/>
    </location>
</feature>
<sequence length="387" mass="44430">MKTKLILFSILLAVLASCGKTEKPLAPLSEQHFNFEIYDSLVVDYLGNLFLADISEDEKKFLLIDQQTDTIFVTNDEGKILHKYTRKGDGPGYYQQTRLGPPQFLTDSEIIFPAYDGFHVYSLSGEPVKTYSPDFDIRVSLINLFKNNLIIQEEQIIFPFEGRIADEYGVEGREFQQKVKKLEVANLISGDFTPALPFPKASKFSSAEKSHLNINYALALSKKDDSLYVAFRNEPVIYSYHLSDLDSPASIYKISFPEFIEKEPKDADKFGQYEMKDVYTGSLNQVFALDNNQFLANYARGLTDEEFEQISSEFSDDNSKLFEELRKKNTTGWVLYDGSSVSRIIEEHPNLGFMGKFISKDKIWFSLDFQEVEKDYSIFYKTKILSK</sequence>
<dbReference type="RefSeq" id="WP_087938475.1">
    <property type="nucleotide sequence ID" value="NZ_FNAC01000009.1"/>
</dbReference>
<reference evidence="3" key="1">
    <citation type="submission" date="2016-10" db="EMBL/GenBank/DDBJ databases">
        <authorList>
            <person name="Varghese N."/>
            <person name="Submissions S."/>
        </authorList>
    </citation>
    <scope>NUCLEOTIDE SEQUENCE [LARGE SCALE GENOMIC DNA]</scope>
    <source>
        <strain evidence="3">DSM 23095</strain>
    </source>
</reference>
<evidence type="ECO:0008006" key="4">
    <source>
        <dbReference type="Google" id="ProtNLM"/>
    </source>
</evidence>